<keyword evidence="1" id="KW-0472">Membrane</keyword>
<feature type="transmembrane region" description="Helical" evidence="1">
    <location>
        <begin position="64"/>
        <end position="80"/>
    </location>
</feature>
<keyword evidence="1" id="KW-0812">Transmembrane</keyword>
<organism evidence="3 5">
    <name type="scientific">Lactiplantibacillus plantarum</name>
    <name type="common">Lactobacillus plantarum</name>
    <dbReference type="NCBI Taxonomy" id="1590"/>
    <lineage>
        <taxon>Bacteria</taxon>
        <taxon>Bacillati</taxon>
        <taxon>Bacillota</taxon>
        <taxon>Bacilli</taxon>
        <taxon>Lactobacillales</taxon>
        <taxon>Lactobacillaceae</taxon>
        <taxon>Lactiplantibacillus</taxon>
    </lineage>
</organism>
<evidence type="ECO:0000313" key="3">
    <source>
        <dbReference type="EMBL" id="ODO61958.1"/>
    </source>
</evidence>
<gene>
    <name evidence="3" type="ORF">LPJSA22_01938</name>
    <name evidence="2" type="ORF">Nizo2260_2195</name>
</gene>
<evidence type="ECO:0000313" key="2">
    <source>
        <dbReference type="EMBL" id="KZU02554.1"/>
    </source>
</evidence>
<keyword evidence="1" id="KW-1133">Transmembrane helix</keyword>
<dbReference type="PATRIC" id="fig|1590.144.peg.1857"/>
<proteinExistence type="predicted"/>
<sequence length="424" mass="47259">MTAVNRQIGGPFLRLGLLIAGFYLIYQPNFWSSSYVPLIVTLGITGGCVLLLSPKDLSIAINRLHIFVIGVMLSVIYFAFRAKLAGTDPRVFQNVVIILNVLALVLWLEVLRKYFNVTSETVLTWMLWMVVVQCLFALVMLASSGIRAAILAKTATGIIQNQFIYGERLYGISSDYTFFTPIYHSLMGLVAIYMGMNLGKKYYWFLPFCVFIIVLNGRTGLITLAFGFALMLVKRMLSSVRGLFQVALIIVLSVTFIILGLAFLQSIQPDTYTWIVSGFEDTFALVFEGSKQGNYEQLTGSFLMFPSQLLDWVFGYGVRVYGGNANNIWFGTSDIGFINDLFMGGIIYMVLLYGTIIASLTACHKKSGKVVRDSKIFLAFGVVLLIANYKGEVARSGMVLTAIIFLGYLLSTELKIEEKKWQSA</sequence>
<dbReference type="Proteomes" id="UP000076989">
    <property type="component" value="Unassembled WGS sequence"/>
</dbReference>
<name>A0A0R2GBM8_LACPN</name>
<feature type="transmembrane region" description="Helical" evidence="1">
    <location>
        <begin position="34"/>
        <end position="52"/>
    </location>
</feature>
<feature type="transmembrane region" description="Helical" evidence="1">
    <location>
        <begin position="92"/>
        <end position="110"/>
    </location>
</feature>
<feature type="transmembrane region" description="Helical" evidence="1">
    <location>
        <begin position="242"/>
        <end position="264"/>
    </location>
</feature>
<dbReference type="AlphaFoldDB" id="A0A0R2GBM8"/>
<feature type="transmembrane region" description="Helical" evidence="1">
    <location>
        <begin position="341"/>
        <end position="363"/>
    </location>
</feature>
<accession>A0A0R2GBM8</accession>
<feature type="transmembrane region" description="Helical" evidence="1">
    <location>
        <begin position="178"/>
        <end position="196"/>
    </location>
</feature>
<reference evidence="2 4" key="1">
    <citation type="submission" date="2016-03" db="EMBL/GenBank/DDBJ databases">
        <title>Comparative genomics of 54 Lactobacillus plantarum strains reveals genomic uncoupling from niche constraints.</title>
        <authorList>
            <person name="Martino M.E."/>
        </authorList>
    </citation>
    <scope>NUCLEOTIDE SEQUENCE [LARGE SCALE GENOMIC DNA]</scope>
    <source>
        <strain evidence="2 4">Nizo2260</strain>
    </source>
</reference>
<evidence type="ECO:0000313" key="4">
    <source>
        <dbReference type="Proteomes" id="UP000076989"/>
    </source>
</evidence>
<dbReference type="Proteomes" id="UP000094892">
    <property type="component" value="Unassembled WGS sequence"/>
</dbReference>
<feature type="transmembrane region" description="Helical" evidence="1">
    <location>
        <begin position="393"/>
        <end position="410"/>
    </location>
</feature>
<evidence type="ECO:0000313" key="5">
    <source>
        <dbReference type="Proteomes" id="UP000094892"/>
    </source>
</evidence>
<evidence type="ECO:0000256" key="1">
    <source>
        <dbReference type="SAM" id="Phobius"/>
    </source>
</evidence>
<feature type="transmembrane region" description="Helical" evidence="1">
    <location>
        <begin position="202"/>
        <end position="230"/>
    </location>
</feature>
<dbReference type="RefSeq" id="WP_013355664.1">
    <property type="nucleotide sequence ID" value="NZ_AP028145.1"/>
</dbReference>
<feature type="transmembrane region" description="Helical" evidence="1">
    <location>
        <begin position="12"/>
        <end position="28"/>
    </location>
</feature>
<dbReference type="KEGG" id="lpb:SH83_08915"/>
<dbReference type="EMBL" id="MCOL01000001">
    <property type="protein sequence ID" value="ODO61958.1"/>
    <property type="molecule type" value="Genomic_DNA"/>
</dbReference>
<protein>
    <submittedName>
        <fullName evidence="3">Uncharacterized protein</fullName>
    </submittedName>
</protein>
<dbReference type="EMBL" id="LUWI01000029">
    <property type="protein sequence ID" value="KZU02554.1"/>
    <property type="molecule type" value="Genomic_DNA"/>
</dbReference>
<reference evidence="3 5" key="2">
    <citation type="submission" date="2016-08" db="EMBL/GenBank/DDBJ databases">
        <title>Genome sequencing of Lactobacillus plantarum JSA22, isolated from fermented soybean paste.</title>
        <authorList>
            <person name="Choi H.S."/>
        </authorList>
    </citation>
    <scope>NUCLEOTIDE SEQUENCE [LARGE SCALE GENOMIC DNA]</scope>
    <source>
        <strain evidence="3 5">JSA22</strain>
    </source>
</reference>
<feature type="transmembrane region" description="Helical" evidence="1">
    <location>
        <begin position="122"/>
        <end position="142"/>
    </location>
</feature>
<comment type="caution">
    <text evidence="3">The sequence shown here is derived from an EMBL/GenBank/DDBJ whole genome shotgun (WGS) entry which is preliminary data.</text>
</comment>